<feature type="DNA-binding region" description="H-T-H motif" evidence="2">
    <location>
        <begin position="42"/>
        <end position="61"/>
    </location>
</feature>
<dbReference type="SUPFAM" id="SSF46689">
    <property type="entry name" value="Homeodomain-like"/>
    <property type="match status" value="1"/>
</dbReference>
<keyword evidence="1 2" id="KW-0238">DNA-binding</keyword>
<comment type="caution">
    <text evidence="4">The sequence shown here is derived from an EMBL/GenBank/DDBJ whole genome shotgun (WGS) entry which is preliminary data.</text>
</comment>
<proteinExistence type="predicted"/>
<evidence type="ECO:0000259" key="3">
    <source>
        <dbReference type="PROSITE" id="PS50977"/>
    </source>
</evidence>
<evidence type="ECO:0000313" key="5">
    <source>
        <dbReference type="Proteomes" id="UP001361239"/>
    </source>
</evidence>
<dbReference type="PRINTS" id="PR00455">
    <property type="entry name" value="HTHTETR"/>
</dbReference>
<evidence type="ECO:0000313" key="4">
    <source>
        <dbReference type="EMBL" id="MEJ5977807.1"/>
    </source>
</evidence>
<gene>
    <name evidence="4" type="ORF">WG901_14250</name>
</gene>
<organism evidence="4 5">
    <name type="scientific">Novosphingobium anseongense</name>
    <dbReference type="NCBI Taxonomy" id="3133436"/>
    <lineage>
        <taxon>Bacteria</taxon>
        <taxon>Pseudomonadati</taxon>
        <taxon>Pseudomonadota</taxon>
        <taxon>Alphaproteobacteria</taxon>
        <taxon>Sphingomonadales</taxon>
        <taxon>Sphingomonadaceae</taxon>
        <taxon>Novosphingobium</taxon>
    </lineage>
</organism>
<dbReference type="Gene3D" id="1.10.357.10">
    <property type="entry name" value="Tetracycline Repressor, domain 2"/>
    <property type="match status" value="1"/>
</dbReference>
<name>A0ABU8RXI6_9SPHN</name>
<dbReference type="InterPro" id="IPR001647">
    <property type="entry name" value="HTH_TetR"/>
</dbReference>
<dbReference type="PANTHER" id="PTHR43479">
    <property type="entry name" value="ACREF/ENVCD OPERON REPRESSOR-RELATED"/>
    <property type="match status" value="1"/>
</dbReference>
<feature type="domain" description="HTH tetR-type" evidence="3">
    <location>
        <begin position="19"/>
        <end position="79"/>
    </location>
</feature>
<evidence type="ECO:0000256" key="1">
    <source>
        <dbReference type="ARBA" id="ARBA00023125"/>
    </source>
</evidence>
<keyword evidence="5" id="KW-1185">Reference proteome</keyword>
<dbReference type="PROSITE" id="PS50977">
    <property type="entry name" value="HTH_TETR_2"/>
    <property type="match status" value="1"/>
</dbReference>
<evidence type="ECO:0000256" key="2">
    <source>
        <dbReference type="PROSITE-ProRule" id="PRU00335"/>
    </source>
</evidence>
<dbReference type="PANTHER" id="PTHR43479:SF11">
    <property type="entry name" value="ACREF_ENVCD OPERON REPRESSOR-RELATED"/>
    <property type="match status" value="1"/>
</dbReference>
<dbReference type="Proteomes" id="UP001361239">
    <property type="component" value="Unassembled WGS sequence"/>
</dbReference>
<sequence>MGTAKTRLYGGQSQEARVAERREKLMQAAAKLYGQAGTTGVSVTAICAEAGLTPRYFYESFASREELLLAVFAEVCEHLVADVTAAIDARAPADSALTAFFALLAEHPDLARVFLVETDHHDPAMLKVGRGMLARLAALIAPDVELPLARVGVMGAVLRIARFWIESDYAEPVAEVSALARRFVEAAR</sequence>
<dbReference type="InterPro" id="IPR050624">
    <property type="entry name" value="HTH-type_Tx_Regulator"/>
</dbReference>
<protein>
    <submittedName>
        <fullName evidence="4">TetR/AcrR family transcriptional regulator</fullName>
    </submittedName>
</protein>
<reference evidence="4 5" key="1">
    <citation type="submission" date="2024-03" db="EMBL/GenBank/DDBJ databases">
        <authorList>
            <person name="Jo J.-H."/>
        </authorList>
    </citation>
    <scope>NUCLEOTIDE SEQUENCE [LARGE SCALE GENOMIC DNA]</scope>
    <source>
        <strain evidence="4 5">PS1R-30</strain>
    </source>
</reference>
<dbReference type="InterPro" id="IPR009057">
    <property type="entry name" value="Homeodomain-like_sf"/>
</dbReference>
<dbReference type="Pfam" id="PF00440">
    <property type="entry name" value="TetR_N"/>
    <property type="match status" value="1"/>
</dbReference>
<dbReference type="EMBL" id="JBBHJZ010000003">
    <property type="protein sequence ID" value="MEJ5977807.1"/>
    <property type="molecule type" value="Genomic_DNA"/>
</dbReference>
<accession>A0ABU8RXI6</accession>
<dbReference type="RefSeq" id="WP_339587761.1">
    <property type="nucleotide sequence ID" value="NZ_JBBHJZ010000003.1"/>
</dbReference>